<comment type="similarity">
    <text evidence="2">Belongs to the binding-protein-dependent transport system permease family. FecCD subfamily.</text>
</comment>
<gene>
    <name evidence="9" type="ORF">FLP10_09730</name>
</gene>
<dbReference type="EMBL" id="CP043505">
    <property type="protein sequence ID" value="QEO16184.1"/>
    <property type="molecule type" value="Genomic_DNA"/>
</dbReference>
<evidence type="ECO:0000256" key="8">
    <source>
        <dbReference type="SAM" id="Phobius"/>
    </source>
</evidence>
<feature type="transmembrane region" description="Helical" evidence="8">
    <location>
        <begin position="96"/>
        <end position="117"/>
    </location>
</feature>
<dbReference type="OrthoDB" id="9782305at2"/>
<dbReference type="InterPro" id="IPR000522">
    <property type="entry name" value="ABC_transptr_permease_BtuC"/>
</dbReference>
<accession>A0A5C1YIZ8</accession>
<feature type="transmembrane region" description="Helical" evidence="8">
    <location>
        <begin position="284"/>
        <end position="305"/>
    </location>
</feature>
<dbReference type="PANTHER" id="PTHR30472:SF1">
    <property type="entry name" value="FE(3+) DICITRATE TRANSPORT SYSTEM PERMEASE PROTEIN FECC-RELATED"/>
    <property type="match status" value="1"/>
</dbReference>
<dbReference type="Pfam" id="PF01032">
    <property type="entry name" value="FecCD"/>
    <property type="match status" value="1"/>
</dbReference>
<proteinExistence type="inferred from homology"/>
<evidence type="ECO:0000256" key="3">
    <source>
        <dbReference type="ARBA" id="ARBA00022448"/>
    </source>
</evidence>
<comment type="subcellular location">
    <subcellularLocation>
        <location evidence="1">Cell membrane</location>
        <topology evidence="1">Multi-pass membrane protein</topology>
    </subcellularLocation>
</comment>
<evidence type="ECO:0000313" key="9">
    <source>
        <dbReference type="EMBL" id="QEO16184.1"/>
    </source>
</evidence>
<evidence type="ECO:0000256" key="7">
    <source>
        <dbReference type="ARBA" id="ARBA00023136"/>
    </source>
</evidence>
<evidence type="ECO:0000256" key="1">
    <source>
        <dbReference type="ARBA" id="ARBA00004651"/>
    </source>
</evidence>
<reference evidence="9 10" key="1">
    <citation type="submission" date="2019-09" db="EMBL/GenBank/DDBJ databases">
        <title>Genome sequencing of strain KACC 19306.</title>
        <authorList>
            <person name="Heo J."/>
            <person name="Kim S.-J."/>
            <person name="Kim J.-S."/>
            <person name="Hong S.-B."/>
            <person name="Kwon S.-W."/>
        </authorList>
    </citation>
    <scope>NUCLEOTIDE SEQUENCE [LARGE SCALE GENOMIC DNA]</scope>
    <source>
        <strain evidence="9 10">KACC 19306</strain>
    </source>
</reference>
<keyword evidence="7 8" id="KW-0472">Membrane</keyword>
<feature type="transmembrane region" description="Helical" evidence="8">
    <location>
        <begin position="157"/>
        <end position="181"/>
    </location>
</feature>
<protein>
    <submittedName>
        <fullName evidence="9">Iron ABC transporter permease</fullName>
    </submittedName>
</protein>
<feature type="transmembrane region" description="Helical" evidence="8">
    <location>
        <begin position="123"/>
        <end position="145"/>
    </location>
</feature>
<keyword evidence="3" id="KW-0813">Transport</keyword>
<evidence type="ECO:0000256" key="2">
    <source>
        <dbReference type="ARBA" id="ARBA00007935"/>
    </source>
</evidence>
<name>A0A5C1YIZ8_9MICO</name>
<organism evidence="9 10">
    <name type="scientific">Agromyces intestinalis</name>
    <dbReference type="NCBI Taxonomy" id="2592652"/>
    <lineage>
        <taxon>Bacteria</taxon>
        <taxon>Bacillati</taxon>
        <taxon>Actinomycetota</taxon>
        <taxon>Actinomycetes</taxon>
        <taxon>Micrococcales</taxon>
        <taxon>Microbacteriaceae</taxon>
        <taxon>Agromyces</taxon>
    </lineage>
</organism>
<dbReference type="KEGG" id="ail:FLP10_09730"/>
<evidence type="ECO:0000256" key="4">
    <source>
        <dbReference type="ARBA" id="ARBA00022475"/>
    </source>
</evidence>
<feature type="transmembrane region" description="Helical" evidence="8">
    <location>
        <begin position="243"/>
        <end position="272"/>
    </location>
</feature>
<keyword evidence="6 8" id="KW-1133">Transmembrane helix</keyword>
<dbReference type="InterPro" id="IPR037294">
    <property type="entry name" value="ABC_BtuC-like"/>
</dbReference>
<dbReference type="GO" id="GO:0022857">
    <property type="term" value="F:transmembrane transporter activity"/>
    <property type="evidence" value="ECO:0007669"/>
    <property type="project" value="InterPro"/>
</dbReference>
<evidence type="ECO:0000256" key="5">
    <source>
        <dbReference type="ARBA" id="ARBA00022692"/>
    </source>
</evidence>
<dbReference type="AlphaFoldDB" id="A0A5C1YIZ8"/>
<dbReference type="CDD" id="cd06550">
    <property type="entry name" value="TM_ABC_iron-siderophores_like"/>
    <property type="match status" value="1"/>
</dbReference>
<dbReference type="Gene3D" id="1.10.3470.10">
    <property type="entry name" value="ABC transporter involved in vitamin B12 uptake, BtuC"/>
    <property type="match status" value="1"/>
</dbReference>
<dbReference type="PANTHER" id="PTHR30472">
    <property type="entry name" value="FERRIC ENTEROBACTIN TRANSPORT SYSTEM PERMEASE PROTEIN"/>
    <property type="match status" value="1"/>
</dbReference>
<feature type="transmembrane region" description="Helical" evidence="8">
    <location>
        <begin position="65"/>
        <end position="84"/>
    </location>
</feature>
<evidence type="ECO:0000256" key="6">
    <source>
        <dbReference type="ARBA" id="ARBA00022989"/>
    </source>
</evidence>
<dbReference type="SUPFAM" id="SSF81345">
    <property type="entry name" value="ABC transporter involved in vitamin B12 uptake, BtuC"/>
    <property type="match status" value="1"/>
</dbReference>
<dbReference type="GO" id="GO:0033214">
    <property type="term" value="P:siderophore-iron import into cell"/>
    <property type="evidence" value="ECO:0007669"/>
    <property type="project" value="TreeGrafter"/>
</dbReference>
<feature type="transmembrane region" description="Helical" evidence="8">
    <location>
        <begin position="201"/>
        <end position="223"/>
    </location>
</feature>
<dbReference type="GO" id="GO:0005886">
    <property type="term" value="C:plasma membrane"/>
    <property type="evidence" value="ECO:0007669"/>
    <property type="project" value="UniProtKB-SubCell"/>
</dbReference>
<sequence>MRGPRRRPVVALVIGLVLLAVLAVVSVLVGTRGIDPAVVWAAVVDFDPTDDRHLVVAELRLPRTALAALVGAALGVAGAVMQALTRNPLAEPGILGVNAGAAAAAATGIAVSGAAFGGMPGGVFGTLAFAFAGAAVASVLVAALGGMFRTGADPIRLTLAGAALSVVLGAYTNALLLNFPTVFDTFRHWAVGSVQGRGPELVLPATLVIVPTLLVACLLGPSFNAIALGRELGRSLGADPRRVLSAGAVIIVLLAGGATAIAGPIVFVGLAAPLGVRLLVGPDYRWILPLSVVAAAALVLGSDIIGRLILPGAEVETSIVTALIGAPIFILLARRRRLMRL</sequence>
<dbReference type="Proteomes" id="UP000324678">
    <property type="component" value="Chromosome"/>
</dbReference>
<keyword evidence="5 8" id="KW-0812">Transmembrane</keyword>
<keyword evidence="10" id="KW-1185">Reference proteome</keyword>
<keyword evidence="4" id="KW-1003">Cell membrane</keyword>
<feature type="transmembrane region" description="Helical" evidence="8">
    <location>
        <begin position="317"/>
        <end position="334"/>
    </location>
</feature>
<evidence type="ECO:0000313" key="10">
    <source>
        <dbReference type="Proteomes" id="UP000324678"/>
    </source>
</evidence>